<feature type="compositionally biased region" description="Low complexity" evidence="1">
    <location>
        <begin position="321"/>
        <end position="332"/>
    </location>
</feature>
<dbReference type="EMBL" id="CADCTL010000303">
    <property type="protein sequence ID" value="CAA9284704.1"/>
    <property type="molecule type" value="Genomic_DNA"/>
</dbReference>
<dbReference type="AlphaFoldDB" id="A0A6J4JQ91"/>
<feature type="region of interest" description="Disordered" evidence="1">
    <location>
        <begin position="1"/>
        <end position="350"/>
    </location>
</feature>
<feature type="compositionally biased region" description="Low complexity" evidence="1">
    <location>
        <begin position="89"/>
        <end position="104"/>
    </location>
</feature>
<evidence type="ECO:0000313" key="2">
    <source>
        <dbReference type="EMBL" id="CAA9284704.1"/>
    </source>
</evidence>
<feature type="non-terminal residue" evidence="2">
    <location>
        <position position="350"/>
    </location>
</feature>
<name>A0A6J4JQ91_9PROT</name>
<feature type="compositionally biased region" description="Basic residues" evidence="1">
    <location>
        <begin position="1"/>
        <end position="23"/>
    </location>
</feature>
<feature type="compositionally biased region" description="Low complexity" evidence="1">
    <location>
        <begin position="24"/>
        <end position="55"/>
    </location>
</feature>
<feature type="compositionally biased region" description="Basic residues" evidence="1">
    <location>
        <begin position="195"/>
        <end position="204"/>
    </location>
</feature>
<organism evidence="2">
    <name type="scientific">uncultured Acetobacteraceae bacterium</name>
    <dbReference type="NCBI Taxonomy" id="169975"/>
    <lineage>
        <taxon>Bacteria</taxon>
        <taxon>Pseudomonadati</taxon>
        <taxon>Pseudomonadota</taxon>
        <taxon>Alphaproteobacteria</taxon>
        <taxon>Acetobacterales</taxon>
        <taxon>Acetobacteraceae</taxon>
        <taxon>environmental samples</taxon>
    </lineage>
</organism>
<feature type="compositionally biased region" description="Basic residues" evidence="1">
    <location>
        <begin position="151"/>
        <end position="176"/>
    </location>
</feature>
<protein>
    <submittedName>
        <fullName evidence="2">Uncharacterized protein</fullName>
    </submittedName>
</protein>
<feature type="compositionally biased region" description="Gly residues" evidence="1">
    <location>
        <begin position="337"/>
        <end position="350"/>
    </location>
</feature>
<evidence type="ECO:0000256" key="1">
    <source>
        <dbReference type="SAM" id="MobiDB-lite"/>
    </source>
</evidence>
<proteinExistence type="predicted"/>
<reference evidence="2" key="1">
    <citation type="submission" date="2020-02" db="EMBL/GenBank/DDBJ databases">
        <authorList>
            <person name="Meier V. D."/>
        </authorList>
    </citation>
    <scope>NUCLEOTIDE SEQUENCE</scope>
    <source>
        <strain evidence="2">AVDCRST_MAG04</strain>
    </source>
</reference>
<gene>
    <name evidence="2" type="ORF">AVDCRST_MAG04-4018</name>
</gene>
<sequence>AAGRAARRRRPARHRPARRRRPRAAVALAVRPTGNGLQCLGRGPPRRGLAGGTRNARARRVAPLRRPDGAGVPPARGRRPPAGRGGLAAGHAGAARVSAAVRPAGGRGARTPPPAPGRGGTALHRRPVELGAAHRGRCRAARSGRGGAKAALRHAGRRRRGARRLVRLRDARRRPERARDDAARVGRRLGLAGRPARHGAARARGRADRTGPPADPARAARPRPGPAGSGVAGRRRRPGSPGAEHALGRSGRFRDRDPHPGRRPAADGHGHAAAGGRGSVAGRRRRHRPLVSVRRRRGPHRPADAEPRAARGRPGAGGAAAGPQGPLAQAQRHLGGPLAGLGVGRPGTGV</sequence>
<accession>A0A6J4JQ91</accession>
<feature type="compositionally biased region" description="Basic residues" evidence="1">
    <location>
        <begin position="282"/>
        <end position="300"/>
    </location>
</feature>
<feature type="compositionally biased region" description="Low complexity" evidence="1">
    <location>
        <begin position="210"/>
        <end position="219"/>
    </location>
</feature>
<feature type="non-terminal residue" evidence="2">
    <location>
        <position position="1"/>
    </location>
</feature>
<feature type="compositionally biased region" description="Basic and acidic residues" evidence="1">
    <location>
        <begin position="252"/>
        <end position="270"/>
    </location>
</feature>